<feature type="transmembrane region" description="Helical" evidence="9">
    <location>
        <begin position="78"/>
        <end position="100"/>
    </location>
</feature>
<evidence type="ECO:0000256" key="7">
    <source>
        <dbReference type="ARBA" id="ARBA00022989"/>
    </source>
</evidence>
<evidence type="ECO:0000256" key="9">
    <source>
        <dbReference type="RuleBase" id="RU361157"/>
    </source>
</evidence>
<feature type="region of interest" description="Disordered" evidence="10">
    <location>
        <begin position="1"/>
        <end position="28"/>
    </location>
</feature>
<feature type="transmembrane region" description="Helical" evidence="9">
    <location>
        <begin position="112"/>
        <end position="131"/>
    </location>
</feature>
<name>A0ABQ1VAX6_9BACT</name>
<feature type="transmembrane region" description="Helical" evidence="9">
    <location>
        <begin position="222"/>
        <end position="241"/>
    </location>
</feature>
<evidence type="ECO:0000313" key="12">
    <source>
        <dbReference type="EMBL" id="GGF47030.1"/>
    </source>
</evidence>
<reference evidence="13" key="1">
    <citation type="journal article" date="2019" name="Int. J. Syst. Evol. Microbiol.">
        <title>The Global Catalogue of Microorganisms (GCM) 10K type strain sequencing project: providing services to taxonomists for standard genome sequencing and annotation.</title>
        <authorList>
            <consortium name="The Broad Institute Genomics Platform"/>
            <consortium name="The Broad Institute Genome Sequencing Center for Infectious Disease"/>
            <person name="Wu L."/>
            <person name="Ma J."/>
        </authorList>
    </citation>
    <scope>NUCLEOTIDE SEQUENCE [LARGE SCALE GENOMIC DNA]</scope>
    <source>
        <strain evidence="13">CGMCC 1.15407</strain>
    </source>
</reference>
<evidence type="ECO:0000256" key="6">
    <source>
        <dbReference type="ARBA" id="ARBA00022692"/>
    </source>
</evidence>
<evidence type="ECO:0000313" key="13">
    <source>
        <dbReference type="Proteomes" id="UP000647339"/>
    </source>
</evidence>
<dbReference type="PANTHER" id="PTHR30413:SF8">
    <property type="entry name" value="TRANSPORT PERMEASE PROTEIN"/>
    <property type="match status" value="1"/>
</dbReference>
<sequence length="306" mass="34782">MFEAQAQAKKVKKPGSKNDVRQSNNSTIRPISNTYSQPKVIEPSKGWKLVDFKELWRYKDLLYFLTLRGIKARYAQSILGVAWAIIQPLFTTLVFTVVFGNLAKVDSNGMPYILFSYLALWPWNYFSGTLTESANSLIANSGMITKVYFPRMVLPLASIFSKLLDFIIAFLVVVGFLIYFQVMPGWGLVFLPLLIVQLLLTSLGIGMILSAMAVQYRDVKHALTFLVQLLMYAAPVVYSTTAVPEVYRPFYILNPMVGVIEGFRAAFLDRPLPWEWIWPGSIVAGLLFIFGMFYFKRMERVFADVA</sequence>
<comment type="subcellular location">
    <subcellularLocation>
        <location evidence="1">Cell inner membrane</location>
        <topology evidence="1">Multi-pass membrane protein</topology>
    </subcellularLocation>
    <subcellularLocation>
        <location evidence="9">Cell membrane</location>
        <topology evidence="9">Multi-pass membrane protein</topology>
    </subcellularLocation>
</comment>
<feature type="transmembrane region" description="Helical" evidence="9">
    <location>
        <begin position="152"/>
        <end position="180"/>
    </location>
</feature>
<evidence type="ECO:0000256" key="4">
    <source>
        <dbReference type="ARBA" id="ARBA00022475"/>
    </source>
</evidence>
<evidence type="ECO:0000256" key="5">
    <source>
        <dbReference type="ARBA" id="ARBA00022519"/>
    </source>
</evidence>
<keyword evidence="3 9" id="KW-0813">Transport</keyword>
<protein>
    <recommendedName>
        <fullName evidence="9">Transport permease protein</fullName>
    </recommendedName>
</protein>
<evidence type="ECO:0000259" key="11">
    <source>
        <dbReference type="PROSITE" id="PS51012"/>
    </source>
</evidence>
<keyword evidence="6 9" id="KW-0812">Transmembrane</keyword>
<organism evidence="12 13">
    <name type="scientific">Echinicola rosea</name>
    <dbReference type="NCBI Taxonomy" id="1807691"/>
    <lineage>
        <taxon>Bacteria</taxon>
        <taxon>Pseudomonadati</taxon>
        <taxon>Bacteroidota</taxon>
        <taxon>Cytophagia</taxon>
        <taxon>Cytophagales</taxon>
        <taxon>Cyclobacteriaceae</taxon>
        <taxon>Echinicola</taxon>
    </lineage>
</organism>
<comment type="similarity">
    <text evidence="2 9">Belongs to the ABC-2 integral membrane protein family.</text>
</comment>
<dbReference type="Proteomes" id="UP000647339">
    <property type="component" value="Unassembled WGS sequence"/>
</dbReference>
<evidence type="ECO:0000256" key="8">
    <source>
        <dbReference type="ARBA" id="ARBA00023136"/>
    </source>
</evidence>
<gene>
    <name evidence="12" type="ORF">GCM10011339_39440</name>
</gene>
<evidence type="ECO:0000256" key="10">
    <source>
        <dbReference type="SAM" id="MobiDB-lite"/>
    </source>
</evidence>
<proteinExistence type="inferred from homology"/>
<comment type="caution">
    <text evidence="12">The sequence shown here is derived from an EMBL/GenBank/DDBJ whole genome shotgun (WGS) entry which is preliminary data.</text>
</comment>
<feature type="domain" description="ABC transmembrane type-2" evidence="11">
    <location>
        <begin position="79"/>
        <end position="298"/>
    </location>
</feature>
<dbReference type="InterPro" id="IPR013525">
    <property type="entry name" value="ABC2_TM"/>
</dbReference>
<evidence type="ECO:0000256" key="3">
    <source>
        <dbReference type="ARBA" id="ARBA00022448"/>
    </source>
</evidence>
<keyword evidence="5" id="KW-0997">Cell inner membrane</keyword>
<keyword evidence="13" id="KW-1185">Reference proteome</keyword>
<evidence type="ECO:0000256" key="1">
    <source>
        <dbReference type="ARBA" id="ARBA00004429"/>
    </source>
</evidence>
<feature type="transmembrane region" description="Helical" evidence="9">
    <location>
        <begin position="276"/>
        <end position="295"/>
    </location>
</feature>
<feature type="transmembrane region" description="Helical" evidence="9">
    <location>
        <begin position="186"/>
        <end position="210"/>
    </location>
</feature>
<dbReference type="PANTHER" id="PTHR30413">
    <property type="entry name" value="INNER MEMBRANE TRANSPORT PERMEASE"/>
    <property type="match status" value="1"/>
</dbReference>
<keyword evidence="4 9" id="KW-1003">Cell membrane</keyword>
<keyword evidence="7 9" id="KW-1133">Transmembrane helix</keyword>
<evidence type="ECO:0000256" key="2">
    <source>
        <dbReference type="ARBA" id="ARBA00007783"/>
    </source>
</evidence>
<dbReference type="InterPro" id="IPR047817">
    <property type="entry name" value="ABC2_TM_bact-type"/>
</dbReference>
<dbReference type="EMBL" id="BMIU01000026">
    <property type="protein sequence ID" value="GGF47030.1"/>
    <property type="molecule type" value="Genomic_DNA"/>
</dbReference>
<dbReference type="InterPro" id="IPR000412">
    <property type="entry name" value="ABC_2_transport"/>
</dbReference>
<dbReference type="PROSITE" id="PS51012">
    <property type="entry name" value="ABC_TM2"/>
    <property type="match status" value="1"/>
</dbReference>
<dbReference type="Pfam" id="PF01061">
    <property type="entry name" value="ABC2_membrane"/>
    <property type="match status" value="1"/>
</dbReference>
<dbReference type="PRINTS" id="PR00164">
    <property type="entry name" value="ABC2TRNSPORT"/>
</dbReference>
<accession>A0ABQ1VAX6</accession>
<keyword evidence="8 9" id="KW-0472">Membrane</keyword>